<protein>
    <submittedName>
        <fullName evidence="1">SFRICE_011963</fullName>
    </submittedName>
</protein>
<organism evidence="1">
    <name type="scientific">Spodoptera frugiperda</name>
    <name type="common">Fall armyworm</name>
    <dbReference type="NCBI Taxonomy" id="7108"/>
    <lineage>
        <taxon>Eukaryota</taxon>
        <taxon>Metazoa</taxon>
        <taxon>Ecdysozoa</taxon>
        <taxon>Arthropoda</taxon>
        <taxon>Hexapoda</taxon>
        <taxon>Insecta</taxon>
        <taxon>Pterygota</taxon>
        <taxon>Neoptera</taxon>
        <taxon>Endopterygota</taxon>
        <taxon>Lepidoptera</taxon>
        <taxon>Glossata</taxon>
        <taxon>Ditrysia</taxon>
        <taxon>Noctuoidea</taxon>
        <taxon>Noctuidae</taxon>
        <taxon>Amphipyrinae</taxon>
        <taxon>Spodoptera</taxon>
    </lineage>
</organism>
<reference evidence="1" key="1">
    <citation type="submission" date="2016-07" db="EMBL/GenBank/DDBJ databases">
        <authorList>
            <person name="Bretaudeau A."/>
        </authorList>
    </citation>
    <scope>NUCLEOTIDE SEQUENCE</scope>
    <source>
        <strain evidence="1">Rice</strain>
        <tissue evidence="1">Whole body</tissue>
    </source>
</reference>
<name>A0A2H1VVK2_SPOFR</name>
<evidence type="ECO:0000313" key="1">
    <source>
        <dbReference type="EMBL" id="SOQ44786.1"/>
    </source>
</evidence>
<dbReference type="AlphaFoldDB" id="A0A2H1VVK2"/>
<gene>
    <name evidence="1" type="ORF">SFRICE_011963</name>
</gene>
<accession>A0A2H1VVK2</accession>
<proteinExistence type="predicted"/>
<sequence length="93" mass="10586">MTSPTLGEARGTVRLLLTKNHPVPIPAIEPKPRDISSYYLPKFYHHFPSLIYSIMLGAAYTMVPAINQPCLHAFPIKYEITEDNPGCRFLWDI</sequence>
<dbReference type="EMBL" id="ODYU01004660">
    <property type="protein sequence ID" value="SOQ44786.1"/>
    <property type="molecule type" value="Genomic_DNA"/>
</dbReference>